<dbReference type="Pfam" id="PF05922">
    <property type="entry name" value="Inhibitor_I9"/>
    <property type="match status" value="1"/>
</dbReference>
<dbReference type="InterPro" id="IPR023827">
    <property type="entry name" value="Peptidase_S8_Asp-AS"/>
</dbReference>
<dbReference type="InterPro" id="IPR010259">
    <property type="entry name" value="S8pro/Inhibitor_I9"/>
</dbReference>
<reference evidence="7 8" key="1">
    <citation type="journal article" date="2014" name="Am. J. Bot.">
        <title>Genome assembly and annotation for red clover (Trifolium pratense; Fabaceae).</title>
        <authorList>
            <person name="Istvanek J."/>
            <person name="Jaros M."/>
            <person name="Krenek A."/>
            <person name="Repkova J."/>
        </authorList>
    </citation>
    <scope>NUCLEOTIDE SEQUENCE [LARGE SCALE GENOMIC DNA]</scope>
    <source>
        <strain evidence="8">cv. Tatra</strain>
        <tissue evidence="7">Young leaves</tissue>
    </source>
</reference>
<evidence type="ECO:0000256" key="4">
    <source>
        <dbReference type="ARBA" id="ARBA00022801"/>
    </source>
</evidence>
<evidence type="ECO:0000313" key="7">
    <source>
        <dbReference type="EMBL" id="PNX64804.1"/>
    </source>
</evidence>
<evidence type="ECO:0000313" key="8">
    <source>
        <dbReference type="Proteomes" id="UP000236291"/>
    </source>
</evidence>
<feature type="non-terminal residue" evidence="7">
    <location>
        <position position="171"/>
    </location>
</feature>
<dbReference type="Gene3D" id="3.30.70.80">
    <property type="entry name" value="Peptidase S8 propeptide/proteinase inhibitor I9"/>
    <property type="match status" value="1"/>
</dbReference>
<dbReference type="GO" id="GO:0006508">
    <property type="term" value="P:proteolysis"/>
    <property type="evidence" value="ECO:0007669"/>
    <property type="project" value="UniProtKB-KW"/>
</dbReference>
<comment type="subcellular location">
    <subcellularLocation>
        <location evidence="1">Secreted</location>
    </subcellularLocation>
</comment>
<dbReference type="Proteomes" id="UP000236291">
    <property type="component" value="Unassembled WGS sequence"/>
</dbReference>
<feature type="domain" description="Inhibitor I9" evidence="6">
    <location>
        <begin position="4"/>
        <end position="116"/>
    </location>
</feature>
<dbReference type="InterPro" id="IPR045051">
    <property type="entry name" value="SBT"/>
</dbReference>
<evidence type="ECO:0000259" key="6">
    <source>
        <dbReference type="Pfam" id="PF05922"/>
    </source>
</evidence>
<dbReference type="PANTHER" id="PTHR10795">
    <property type="entry name" value="PROPROTEIN CONVERTASE SUBTILISIN/KEXIN"/>
    <property type="match status" value="1"/>
</dbReference>
<protein>
    <submittedName>
        <fullName evidence="7">Serine protease aprX</fullName>
    </submittedName>
</protein>
<dbReference type="InterPro" id="IPR036852">
    <property type="entry name" value="Peptidase_S8/S53_dom_sf"/>
</dbReference>
<evidence type="ECO:0000256" key="1">
    <source>
        <dbReference type="ARBA" id="ARBA00004613"/>
    </source>
</evidence>
<gene>
    <name evidence="7" type="ORF">L195_g054207</name>
</gene>
<accession>A0A2K3KET1</accession>
<comment type="similarity">
    <text evidence="2 5">Belongs to the peptidase S8 family.</text>
</comment>
<dbReference type="GO" id="GO:0005576">
    <property type="term" value="C:extracellular region"/>
    <property type="evidence" value="ECO:0007669"/>
    <property type="project" value="UniProtKB-SubCell"/>
</dbReference>
<name>A0A2K3KET1_TRIPR</name>
<keyword evidence="3" id="KW-0732">Signal</keyword>
<dbReference type="AlphaFoldDB" id="A0A2K3KET1"/>
<dbReference type="PROSITE" id="PS51892">
    <property type="entry name" value="SUBTILASE"/>
    <property type="match status" value="1"/>
</dbReference>
<keyword evidence="7" id="KW-0645">Protease</keyword>
<dbReference type="InterPro" id="IPR037045">
    <property type="entry name" value="S8pro/Inhibitor_I9_sf"/>
</dbReference>
<evidence type="ECO:0000256" key="2">
    <source>
        <dbReference type="ARBA" id="ARBA00011073"/>
    </source>
</evidence>
<sequence>TTAVYIVTLRQVPTSHYQDELSRLYNHFRHSASGRTGHHKPRHQNVTKADKKRSFNIAQVHDSLLKKVFKGEKYLKLWSYHYLINGFAVLVSQQQAEKLSKRREVSNVVLDFSVRTATTHTPQFLGLQQGALVSIGGFETAGEGITIAFVDTGIDPTHPSFADDKSEHPFN</sequence>
<evidence type="ECO:0000256" key="5">
    <source>
        <dbReference type="PROSITE-ProRule" id="PRU01240"/>
    </source>
</evidence>
<dbReference type="Gene3D" id="3.40.50.200">
    <property type="entry name" value="Peptidase S8/S53 domain"/>
    <property type="match status" value="1"/>
</dbReference>
<dbReference type="PROSITE" id="PS00136">
    <property type="entry name" value="SUBTILASE_ASP"/>
    <property type="match status" value="1"/>
</dbReference>
<organism evidence="7 8">
    <name type="scientific">Trifolium pratense</name>
    <name type="common">Red clover</name>
    <dbReference type="NCBI Taxonomy" id="57577"/>
    <lineage>
        <taxon>Eukaryota</taxon>
        <taxon>Viridiplantae</taxon>
        <taxon>Streptophyta</taxon>
        <taxon>Embryophyta</taxon>
        <taxon>Tracheophyta</taxon>
        <taxon>Spermatophyta</taxon>
        <taxon>Magnoliopsida</taxon>
        <taxon>eudicotyledons</taxon>
        <taxon>Gunneridae</taxon>
        <taxon>Pentapetalae</taxon>
        <taxon>rosids</taxon>
        <taxon>fabids</taxon>
        <taxon>Fabales</taxon>
        <taxon>Fabaceae</taxon>
        <taxon>Papilionoideae</taxon>
        <taxon>50 kb inversion clade</taxon>
        <taxon>NPAAA clade</taxon>
        <taxon>Hologalegina</taxon>
        <taxon>IRL clade</taxon>
        <taxon>Trifolieae</taxon>
        <taxon>Trifolium</taxon>
    </lineage>
</organism>
<comment type="caution">
    <text evidence="5">Lacks conserved residue(s) required for the propagation of feature annotation.</text>
</comment>
<dbReference type="GO" id="GO:0004252">
    <property type="term" value="F:serine-type endopeptidase activity"/>
    <property type="evidence" value="ECO:0007669"/>
    <property type="project" value="InterPro"/>
</dbReference>
<dbReference type="STRING" id="57577.A0A2K3KET1"/>
<feature type="non-terminal residue" evidence="7">
    <location>
        <position position="1"/>
    </location>
</feature>
<keyword evidence="4" id="KW-0378">Hydrolase</keyword>
<dbReference type="SUPFAM" id="SSF52743">
    <property type="entry name" value="Subtilisin-like"/>
    <property type="match status" value="1"/>
</dbReference>
<reference evidence="7 8" key="2">
    <citation type="journal article" date="2017" name="Front. Plant Sci.">
        <title>Gene Classification and Mining of Molecular Markers Useful in Red Clover (Trifolium pratense) Breeding.</title>
        <authorList>
            <person name="Istvanek J."/>
            <person name="Dluhosova J."/>
            <person name="Dluhos P."/>
            <person name="Patkova L."/>
            <person name="Nedelnik J."/>
            <person name="Repkova J."/>
        </authorList>
    </citation>
    <scope>NUCLEOTIDE SEQUENCE [LARGE SCALE GENOMIC DNA]</scope>
    <source>
        <strain evidence="8">cv. Tatra</strain>
        <tissue evidence="7">Young leaves</tissue>
    </source>
</reference>
<comment type="caution">
    <text evidence="7">The sequence shown here is derived from an EMBL/GenBank/DDBJ whole genome shotgun (WGS) entry which is preliminary data.</text>
</comment>
<dbReference type="EMBL" id="ASHM01093952">
    <property type="protein sequence ID" value="PNX64804.1"/>
    <property type="molecule type" value="Genomic_DNA"/>
</dbReference>
<evidence type="ECO:0000256" key="3">
    <source>
        <dbReference type="ARBA" id="ARBA00022729"/>
    </source>
</evidence>
<proteinExistence type="inferred from homology"/>